<sequence length="175" mass="19024">MWPHRRCRVMFRTTLDHPFVRAAQEADVHTTGLLAEREDPDVRTLGLLAEREETRRLLDLLSPGFLSRDLLQLWRTHGLARDHGASEDQGPAMEALIGGFFVMEALIGGIFALAAGAGAESFDHHRAVFGAGLRALIEPPDQAGAEVEAAAAAAHRLPAERRAFVRGLLPPAPPT</sequence>
<dbReference type="EMBL" id="CP017717">
    <property type="protein sequence ID" value="AQZ67445.1"/>
    <property type="molecule type" value="Genomic_DNA"/>
</dbReference>
<accession>A0A1V0AB67</accession>
<keyword evidence="2" id="KW-1185">Reference proteome</keyword>
<evidence type="ECO:0000313" key="1">
    <source>
        <dbReference type="EMBL" id="AQZ67445.1"/>
    </source>
</evidence>
<name>A0A1V0AB67_9ACTN</name>
<dbReference type="STRING" id="1909395.BKM31_43655"/>
<proteinExistence type="predicted"/>
<reference evidence="2" key="1">
    <citation type="journal article" date="2017" name="Med. Chem. Commun.">
        <title>Nonomuraea sp. ATCC 55076 harbours the largest actinomycete chromosome to date and the kistamicin biosynthetic gene cluster.</title>
        <authorList>
            <person name="Nazari B."/>
            <person name="Forneris C.C."/>
            <person name="Gibson M.I."/>
            <person name="Moon K."/>
            <person name="Schramma K.R."/>
            <person name="Seyedsayamdost M.R."/>
        </authorList>
    </citation>
    <scope>NUCLEOTIDE SEQUENCE [LARGE SCALE GENOMIC DNA]</scope>
    <source>
        <strain evidence="2">ATCC 55076</strain>
    </source>
</reference>
<protein>
    <submittedName>
        <fullName evidence="1">Uncharacterized protein</fullName>
    </submittedName>
</protein>
<dbReference type="KEGG" id="noa:BKM31_43655"/>
<dbReference type="Proteomes" id="UP000190797">
    <property type="component" value="Chromosome"/>
</dbReference>
<evidence type="ECO:0000313" key="2">
    <source>
        <dbReference type="Proteomes" id="UP000190797"/>
    </source>
</evidence>
<dbReference type="AlphaFoldDB" id="A0A1V0AB67"/>
<organism evidence="1 2">
    <name type="scientific">[Actinomadura] parvosata subsp. kistnae</name>
    <dbReference type="NCBI Taxonomy" id="1909395"/>
    <lineage>
        <taxon>Bacteria</taxon>
        <taxon>Bacillati</taxon>
        <taxon>Actinomycetota</taxon>
        <taxon>Actinomycetes</taxon>
        <taxon>Streptosporangiales</taxon>
        <taxon>Streptosporangiaceae</taxon>
        <taxon>Nonomuraea</taxon>
    </lineage>
</organism>
<gene>
    <name evidence="1" type="ORF">BKM31_43655</name>
</gene>